<sequence length="70" mass="8133">MNECRQKTPPQDADEPFKFSKLNLSVLFHAYFPSLVMELQSSMDNHFIMASFLENKSVADFECVITKLSW</sequence>
<proteinExistence type="predicted"/>
<dbReference type="Proteomes" id="UP000694413">
    <property type="component" value="Unassembled WGS sequence"/>
</dbReference>
<organism evidence="1 2">
    <name type="scientific">Zonotrichia albicollis</name>
    <name type="common">White-throated sparrow</name>
    <name type="synonym">Fringilla albicollis</name>
    <dbReference type="NCBI Taxonomy" id="44394"/>
    <lineage>
        <taxon>Eukaryota</taxon>
        <taxon>Metazoa</taxon>
        <taxon>Chordata</taxon>
        <taxon>Craniata</taxon>
        <taxon>Vertebrata</taxon>
        <taxon>Euteleostomi</taxon>
        <taxon>Archelosauria</taxon>
        <taxon>Archosauria</taxon>
        <taxon>Dinosauria</taxon>
        <taxon>Saurischia</taxon>
        <taxon>Theropoda</taxon>
        <taxon>Coelurosauria</taxon>
        <taxon>Aves</taxon>
        <taxon>Neognathae</taxon>
        <taxon>Neoaves</taxon>
        <taxon>Telluraves</taxon>
        <taxon>Australaves</taxon>
        <taxon>Passeriformes</taxon>
        <taxon>Passerellidae</taxon>
        <taxon>Zonotrichia</taxon>
    </lineage>
</organism>
<reference evidence="1" key="1">
    <citation type="submission" date="2025-08" db="UniProtKB">
        <authorList>
            <consortium name="Ensembl"/>
        </authorList>
    </citation>
    <scope>IDENTIFICATION</scope>
</reference>
<protein>
    <submittedName>
        <fullName evidence="1">Uncharacterized protein</fullName>
    </submittedName>
</protein>
<dbReference type="AlphaFoldDB" id="A0A8D2MNH0"/>
<keyword evidence="2" id="KW-1185">Reference proteome</keyword>
<name>A0A8D2MNH0_ZONAL</name>
<reference evidence="1" key="2">
    <citation type="submission" date="2025-09" db="UniProtKB">
        <authorList>
            <consortium name="Ensembl"/>
        </authorList>
    </citation>
    <scope>IDENTIFICATION</scope>
</reference>
<accession>A0A8D2MNH0</accession>
<dbReference type="Ensembl" id="ENSZALT00000013725.1">
    <property type="protein sequence ID" value="ENSZALP00000009888.1"/>
    <property type="gene ID" value="ENSZALG00000008422.1"/>
</dbReference>
<evidence type="ECO:0000313" key="2">
    <source>
        <dbReference type="Proteomes" id="UP000694413"/>
    </source>
</evidence>
<evidence type="ECO:0000313" key="1">
    <source>
        <dbReference type="Ensembl" id="ENSZALP00000009888.1"/>
    </source>
</evidence>